<dbReference type="Proteomes" id="UP000269721">
    <property type="component" value="Unassembled WGS sequence"/>
</dbReference>
<gene>
    <name evidence="1" type="ORF">BDK51DRAFT_3843</name>
</gene>
<dbReference type="FunFam" id="3.30.420.40:FF:000029">
    <property type="entry name" value="Actin-related protein 3"/>
    <property type="match status" value="1"/>
</dbReference>
<dbReference type="Pfam" id="PF00022">
    <property type="entry name" value="Actin"/>
    <property type="match status" value="1"/>
</dbReference>
<keyword evidence="2" id="KW-1185">Reference proteome</keyword>
<dbReference type="OrthoDB" id="421448at2759"/>
<dbReference type="SUPFAM" id="SSF53067">
    <property type="entry name" value="Actin-like ATPase domain"/>
    <property type="match status" value="1"/>
</dbReference>
<dbReference type="PANTHER" id="PTHR11937">
    <property type="entry name" value="ACTIN"/>
    <property type="match status" value="1"/>
</dbReference>
<dbReference type="InterPro" id="IPR020902">
    <property type="entry name" value="Actin/actin-like_CS"/>
</dbReference>
<evidence type="ECO:0000313" key="2">
    <source>
        <dbReference type="Proteomes" id="UP000269721"/>
    </source>
</evidence>
<dbReference type="InterPro" id="IPR043129">
    <property type="entry name" value="ATPase_NBD"/>
</dbReference>
<reference evidence="2" key="1">
    <citation type="journal article" date="2018" name="Nat. Microbiol.">
        <title>Leveraging single-cell genomics to expand the fungal tree of life.</title>
        <authorList>
            <person name="Ahrendt S.R."/>
            <person name="Quandt C.A."/>
            <person name="Ciobanu D."/>
            <person name="Clum A."/>
            <person name="Salamov A."/>
            <person name="Andreopoulos B."/>
            <person name="Cheng J.F."/>
            <person name="Woyke T."/>
            <person name="Pelin A."/>
            <person name="Henrissat B."/>
            <person name="Reynolds N.K."/>
            <person name="Benny G.L."/>
            <person name="Smith M.E."/>
            <person name="James T.Y."/>
            <person name="Grigoriev I.V."/>
        </authorList>
    </citation>
    <scope>NUCLEOTIDE SEQUENCE [LARGE SCALE GENOMIC DNA]</scope>
</reference>
<dbReference type="PROSITE" id="PS01132">
    <property type="entry name" value="ACTINS_ACT_LIKE"/>
    <property type="match status" value="1"/>
</dbReference>
<evidence type="ECO:0000313" key="1">
    <source>
        <dbReference type="EMBL" id="RKO85094.1"/>
    </source>
</evidence>
<evidence type="ECO:0008006" key="3">
    <source>
        <dbReference type="Google" id="ProtNLM"/>
    </source>
</evidence>
<organism evidence="1 2">
    <name type="scientific">Blyttiomyces helicus</name>
    <dbReference type="NCBI Taxonomy" id="388810"/>
    <lineage>
        <taxon>Eukaryota</taxon>
        <taxon>Fungi</taxon>
        <taxon>Fungi incertae sedis</taxon>
        <taxon>Chytridiomycota</taxon>
        <taxon>Chytridiomycota incertae sedis</taxon>
        <taxon>Chytridiomycetes</taxon>
        <taxon>Chytridiomycetes incertae sedis</taxon>
        <taxon>Blyttiomyces</taxon>
    </lineage>
</organism>
<sequence>MSHLPVCVMDNGTGYTKLGYSGNNDPQFIIPTAIATRDASSTSGKTTAGASSNVASKRGIEDLDFHIGDAAMANAKTYNLSYPVRHGQVESWDLMEKFHQACIFEYLRCEPEDHYFLLTEPPLNAPENREYTAEIFF</sequence>
<proteinExistence type="predicted"/>
<dbReference type="AlphaFoldDB" id="A0A4P9VZA2"/>
<dbReference type="EMBL" id="KZ999419">
    <property type="protein sequence ID" value="RKO85094.1"/>
    <property type="molecule type" value="Genomic_DNA"/>
</dbReference>
<dbReference type="InterPro" id="IPR004000">
    <property type="entry name" value="Actin"/>
</dbReference>
<feature type="non-terminal residue" evidence="1">
    <location>
        <position position="137"/>
    </location>
</feature>
<dbReference type="Gene3D" id="3.30.420.40">
    <property type="match status" value="1"/>
</dbReference>
<accession>A0A4P9VZA2</accession>
<protein>
    <recommendedName>
        <fullName evidence="3">Actin family</fullName>
    </recommendedName>
</protein>
<name>A0A4P9VZA2_9FUNG</name>